<evidence type="ECO:0000256" key="3">
    <source>
        <dbReference type="PIRNR" id="PIRNR002070"/>
    </source>
</evidence>
<dbReference type="GO" id="GO:0006260">
    <property type="term" value="P:DNA replication"/>
    <property type="evidence" value="ECO:0007669"/>
    <property type="project" value="InterPro"/>
</dbReference>
<dbReference type="HAMAP" id="MF_00984">
    <property type="entry name" value="SSB"/>
    <property type="match status" value="1"/>
</dbReference>
<dbReference type="PIRSF" id="PIRSF002070">
    <property type="entry name" value="SSB"/>
    <property type="match status" value="1"/>
</dbReference>
<dbReference type="CDD" id="cd04496">
    <property type="entry name" value="SSB_OBF"/>
    <property type="match status" value="1"/>
</dbReference>
<comment type="caution">
    <text evidence="2">Lacks conserved residue(s) required for the propagation of feature annotation.</text>
</comment>
<accession>A0A5C1QD01</accession>
<evidence type="ECO:0000313" key="4">
    <source>
        <dbReference type="EMBL" id="QEN05441.1"/>
    </source>
</evidence>
<reference evidence="4 5" key="1">
    <citation type="submission" date="2019-02" db="EMBL/GenBank/DDBJ databases">
        <authorList>
            <person name="Fomenkov A."/>
            <person name="Dubinina G."/>
            <person name="Grabovich M."/>
            <person name="Vincze T."/>
            <person name="Roberts R.J."/>
        </authorList>
    </citation>
    <scope>NUCLEOTIDE SEQUENCE [LARGE SCALE GENOMIC DNA]</scope>
    <source>
        <strain evidence="4 5">P</strain>
    </source>
</reference>
<proteinExistence type="inferred from homology"/>
<dbReference type="AlphaFoldDB" id="A0A5C1QD01"/>
<evidence type="ECO:0000256" key="2">
    <source>
        <dbReference type="HAMAP-Rule" id="MF_00984"/>
    </source>
</evidence>
<gene>
    <name evidence="4" type="ORF">EW093_12195</name>
</gene>
<reference evidence="4 5" key="2">
    <citation type="submission" date="2019-09" db="EMBL/GenBank/DDBJ databases">
        <title>Complete Genome Sequence and Methylome Analysis of free living Spirochaetas.</title>
        <authorList>
            <person name="Leshcheva N."/>
            <person name="Mikheeva N."/>
        </authorList>
    </citation>
    <scope>NUCLEOTIDE SEQUENCE [LARGE SCALE GENOMIC DNA]</scope>
    <source>
        <strain evidence="4 5">P</strain>
    </source>
</reference>
<dbReference type="InterPro" id="IPR011344">
    <property type="entry name" value="ssDNA-bd"/>
</dbReference>
<dbReference type="PANTHER" id="PTHR10302">
    <property type="entry name" value="SINGLE-STRANDED DNA-BINDING PROTEIN"/>
    <property type="match status" value="1"/>
</dbReference>
<dbReference type="Pfam" id="PF00436">
    <property type="entry name" value="SSB"/>
    <property type="match status" value="1"/>
</dbReference>
<dbReference type="RefSeq" id="WP_149568679.1">
    <property type="nucleotide sequence ID" value="NZ_CP035807.1"/>
</dbReference>
<organism evidence="4 5">
    <name type="scientific">Thiospirochaeta perfilievii</name>
    <dbReference type="NCBI Taxonomy" id="252967"/>
    <lineage>
        <taxon>Bacteria</taxon>
        <taxon>Pseudomonadati</taxon>
        <taxon>Spirochaetota</taxon>
        <taxon>Spirochaetia</taxon>
        <taxon>Spirochaetales</taxon>
        <taxon>Spirochaetaceae</taxon>
        <taxon>Thiospirochaeta</taxon>
    </lineage>
</organism>
<dbReference type="InterPro" id="IPR012340">
    <property type="entry name" value="NA-bd_OB-fold"/>
</dbReference>
<dbReference type="GO" id="GO:0003697">
    <property type="term" value="F:single-stranded DNA binding"/>
    <property type="evidence" value="ECO:0007669"/>
    <property type="project" value="UniProtKB-UniRule"/>
</dbReference>
<dbReference type="InterPro" id="IPR000424">
    <property type="entry name" value="Primosome_PriB/ssb"/>
</dbReference>
<dbReference type="GO" id="GO:0009295">
    <property type="term" value="C:nucleoid"/>
    <property type="evidence" value="ECO:0007669"/>
    <property type="project" value="TreeGrafter"/>
</dbReference>
<dbReference type="Gene3D" id="2.40.50.140">
    <property type="entry name" value="Nucleic acid-binding proteins"/>
    <property type="match status" value="1"/>
</dbReference>
<dbReference type="SUPFAM" id="SSF50249">
    <property type="entry name" value="Nucleic acid-binding proteins"/>
    <property type="match status" value="1"/>
</dbReference>
<dbReference type="KEGG" id="sper:EW093_12195"/>
<comment type="subunit">
    <text evidence="2">Homotetramer.</text>
</comment>
<evidence type="ECO:0000313" key="5">
    <source>
        <dbReference type="Proteomes" id="UP000323824"/>
    </source>
</evidence>
<dbReference type="NCBIfam" id="TIGR00621">
    <property type="entry name" value="ssb"/>
    <property type="match status" value="1"/>
</dbReference>
<sequence>MNSLNSMLLEGNLVKDPVEKRTPQDTLVCNFTIAVNRSYKKEDDYVKEVSYFDIEVWAGLAESCLKHLCKGRGVRVVGRLKQDRWIDESDNPRSRIKVIAEHVEFKPMVNVALAKDEVKEESDIEVAV</sequence>
<name>A0A5C1QD01_9SPIO</name>
<protein>
    <recommendedName>
        <fullName evidence="2 3">Single-stranded DNA-binding protein</fullName>
        <shortName evidence="2">SSB</shortName>
    </recommendedName>
</protein>
<dbReference type="Proteomes" id="UP000323824">
    <property type="component" value="Chromosome"/>
</dbReference>
<dbReference type="PROSITE" id="PS50935">
    <property type="entry name" value="SSB"/>
    <property type="match status" value="1"/>
</dbReference>
<dbReference type="PANTHER" id="PTHR10302:SF27">
    <property type="entry name" value="SINGLE-STRANDED DNA-BINDING PROTEIN"/>
    <property type="match status" value="1"/>
</dbReference>
<keyword evidence="1 2" id="KW-0238">DNA-binding</keyword>
<dbReference type="OrthoDB" id="9809878at2"/>
<dbReference type="EMBL" id="CP035807">
    <property type="protein sequence ID" value="QEN05441.1"/>
    <property type="molecule type" value="Genomic_DNA"/>
</dbReference>
<keyword evidence="5" id="KW-1185">Reference proteome</keyword>
<evidence type="ECO:0000256" key="1">
    <source>
        <dbReference type="ARBA" id="ARBA00023125"/>
    </source>
</evidence>